<accession>A0ABS7KWN7</accession>
<dbReference type="CDD" id="cd06127">
    <property type="entry name" value="DEDDh"/>
    <property type="match status" value="1"/>
</dbReference>
<evidence type="ECO:0000313" key="3">
    <source>
        <dbReference type="EMBL" id="MBY0755234.1"/>
    </source>
</evidence>
<dbReference type="SMART" id="SM00479">
    <property type="entry name" value="EXOIII"/>
    <property type="match status" value="1"/>
</dbReference>
<dbReference type="InterPro" id="IPR036397">
    <property type="entry name" value="RNaseH_sf"/>
</dbReference>
<feature type="region of interest" description="Disordered" evidence="1">
    <location>
        <begin position="147"/>
        <end position="204"/>
    </location>
</feature>
<comment type="caution">
    <text evidence="3">The sequence shown here is derived from an EMBL/GenBank/DDBJ whole genome shotgun (WGS) entry which is preliminary data.</text>
</comment>
<dbReference type="InterPro" id="IPR006054">
    <property type="entry name" value="DnaQ"/>
</dbReference>
<reference evidence="3 4" key="1">
    <citation type="journal article" date="2021" name="Cell Host Microbe">
        <title>in vivo commensal control of Clostridioides difficile virulence.</title>
        <authorList>
            <person name="Girinathan B.P."/>
            <person name="Dibenedetto N."/>
            <person name="Worley J.N."/>
            <person name="Peltier J."/>
            <person name="Arrieta-Ortiz M.L."/>
            <person name="Rupa Christinal Immanuel S."/>
            <person name="Lavin R."/>
            <person name="Delaney M.L."/>
            <person name="Cummins C."/>
            <person name="Hoffmann M."/>
            <person name="Luo Y."/>
            <person name="Gonzalez-Escalona N."/>
            <person name="Allard M."/>
            <person name="Onderdonk A.B."/>
            <person name="Gerber G.K."/>
            <person name="Sonenshein A.L."/>
            <person name="Baliga N."/>
            <person name="Dupuy B."/>
            <person name="Bry L."/>
        </authorList>
    </citation>
    <scope>NUCLEOTIDE SEQUENCE [LARGE SCALE GENOMIC DNA]</scope>
    <source>
        <strain evidence="3 4">DSM 599</strain>
    </source>
</reference>
<dbReference type="PANTHER" id="PTHR30231">
    <property type="entry name" value="DNA POLYMERASE III SUBUNIT EPSILON"/>
    <property type="match status" value="1"/>
</dbReference>
<dbReference type="Gene3D" id="3.30.420.10">
    <property type="entry name" value="Ribonuclease H-like superfamily/Ribonuclease H"/>
    <property type="match status" value="1"/>
</dbReference>
<proteinExistence type="predicted"/>
<dbReference type="Pfam" id="PF00929">
    <property type="entry name" value="RNase_T"/>
    <property type="match status" value="1"/>
</dbReference>
<dbReference type="RefSeq" id="WP_221860356.1">
    <property type="nucleotide sequence ID" value="NZ_JAIKTU010000005.1"/>
</dbReference>
<evidence type="ECO:0000259" key="2">
    <source>
        <dbReference type="SMART" id="SM00479"/>
    </source>
</evidence>
<dbReference type="InterPro" id="IPR012337">
    <property type="entry name" value="RNaseH-like_sf"/>
</dbReference>
<feature type="compositionally biased region" description="Basic and acidic residues" evidence="1">
    <location>
        <begin position="194"/>
        <end position="204"/>
    </location>
</feature>
<dbReference type="PANTHER" id="PTHR30231:SF41">
    <property type="entry name" value="DNA POLYMERASE III SUBUNIT EPSILON"/>
    <property type="match status" value="1"/>
</dbReference>
<gene>
    <name evidence="3" type="ORF">K5V21_07175</name>
</gene>
<feature type="domain" description="Exonuclease" evidence="2">
    <location>
        <begin position="323"/>
        <end position="495"/>
    </location>
</feature>
<dbReference type="EMBL" id="JAIKTU010000005">
    <property type="protein sequence ID" value="MBY0755234.1"/>
    <property type="molecule type" value="Genomic_DNA"/>
</dbReference>
<dbReference type="InterPro" id="IPR013520">
    <property type="entry name" value="Ribonucl_H"/>
</dbReference>
<keyword evidence="4" id="KW-1185">Reference proteome</keyword>
<sequence>MKKCSVCSKRGWFLKLKNNLCEECNRRLLDLEEEGERIIEKINNKEIEKEEINEAEEVFRGLKIFLKSGAKVNIDINKEINTIKRYKKNIEAKEKNLKEIKNQEIERQEIERQEVERQDIEILEREMQKSNEEEIKRNKEIVEKNIEDNEESTEGTFDELKEAGSLGGKESAIEENDNREEGKDRGIIEQNNEEGNKEEENSKEVAECIEDKKDYEEERIINDKRMIEMSRILTFKNELSIMESEINDLKNKIDKKNISISNLSERLFKIKDIYLPRIKEISNEGVNSLTLNYRDINKYVEEQVRTLEFITMRSEREIRDSYNYSAICIQTTGKFSNNNSIIEIAAVKVSYGRIIKTFQTYINPEKELQANVEAETGITNKMLEGKPSIRNIMPQFLNFIGSDRLVGYNMGYHLRFIKEEYSKIYGREFFNQELCIMKLYRQKYKERFGVKAEDTSIEACIEGVLRTEPDKILYAYDSKALSTAMAVYKIYENLKN</sequence>
<dbReference type="NCBIfam" id="TIGR00573">
    <property type="entry name" value="dnaq"/>
    <property type="match status" value="1"/>
</dbReference>
<organism evidence="3 4">
    <name type="scientific">Clostridium sardiniense</name>
    <name type="common">Clostridium absonum</name>
    <dbReference type="NCBI Taxonomy" id="29369"/>
    <lineage>
        <taxon>Bacteria</taxon>
        <taxon>Bacillati</taxon>
        <taxon>Bacillota</taxon>
        <taxon>Clostridia</taxon>
        <taxon>Eubacteriales</taxon>
        <taxon>Clostridiaceae</taxon>
        <taxon>Clostridium</taxon>
    </lineage>
</organism>
<dbReference type="SUPFAM" id="SSF53098">
    <property type="entry name" value="Ribonuclease H-like"/>
    <property type="match status" value="1"/>
</dbReference>
<feature type="compositionally biased region" description="Acidic residues" evidence="1">
    <location>
        <begin position="148"/>
        <end position="157"/>
    </location>
</feature>
<protein>
    <recommendedName>
        <fullName evidence="2">Exonuclease domain-containing protein</fullName>
    </recommendedName>
</protein>
<dbReference type="Proteomes" id="UP001299068">
    <property type="component" value="Unassembled WGS sequence"/>
</dbReference>
<evidence type="ECO:0000256" key="1">
    <source>
        <dbReference type="SAM" id="MobiDB-lite"/>
    </source>
</evidence>
<evidence type="ECO:0000313" key="4">
    <source>
        <dbReference type="Proteomes" id="UP001299068"/>
    </source>
</evidence>
<name>A0ABS7KWN7_CLOSR</name>